<evidence type="ECO:0000313" key="1">
    <source>
        <dbReference type="EMBL" id="PWY76444.1"/>
    </source>
</evidence>
<keyword evidence="2" id="KW-1185">Reference proteome</keyword>
<name>A0A317VQ00_9EURO</name>
<protein>
    <submittedName>
        <fullName evidence="1">Uncharacterized protein</fullName>
    </submittedName>
</protein>
<accession>A0A317VQ00</accession>
<dbReference type="RefSeq" id="XP_025464257.1">
    <property type="nucleotide sequence ID" value="XM_025607439.1"/>
</dbReference>
<feature type="non-terminal residue" evidence="1">
    <location>
        <position position="117"/>
    </location>
</feature>
<dbReference type="OrthoDB" id="37659at2759"/>
<dbReference type="STRING" id="1450535.A0A317VQ00"/>
<dbReference type="GeneID" id="37109582"/>
<reference evidence="1 2" key="1">
    <citation type="submission" date="2016-12" db="EMBL/GenBank/DDBJ databases">
        <title>The genomes of Aspergillus section Nigri reveals drivers in fungal speciation.</title>
        <authorList>
            <consortium name="DOE Joint Genome Institute"/>
            <person name="Vesth T.C."/>
            <person name="Nybo J."/>
            <person name="Theobald S."/>
            <person name="Brandl J."/>
            <person name="Frisvad J.C."/>
            <person name="Nielsen K.F."/>
            <person name="Lyhne E.K."/>
            <person name="Kogle M.E."/>
            <person name="Kuo A."/>
            <person name="Riley R."/>
            <person name="Clum A."/>
            <person name="Nolan M."/>
            <person name="Lipzen A."/>
            <person name="Salamov A."/>
            <person name="Henrissat B."/>
            <person name="Wiebenga A."/>
            <person name="De Vries R.P."/>
            <person name="Grigoriev I.V."/>
            <person name="Mortensen U.H."/>
            <person name="Andersen M.R."/>
            <person name="Baker S.E."/>
        </authorList>
    </citation>
    <scope>NUCLEOTIDE SEQUENCE [LARGE SCALE GENOMIC DNA]</scope>
    <source>
        <strain evidence="1 2">CBS 115572</strain>
    </source>
</reference>
<proteinExistence type="predicted"/>
<dbReference type="EMBL" id="MSFK01000027">
    <property type="protein sequence ID" value="PWY76444.1"/>
    <property type="molecule type" value="Genomic_DNA"/>
</dbReference>
<sequence>MAITLSVLVFRAEPFDCIEFRHTSIYLDYGDGTQSTLHIVGASRDYHFEEVEKDHAESGKLERHILVTTFHEGFTSAMIKDACSNTRVNNDGSEWNCHHWVGDVLAELMKLEILIKD</sequence>
<gene>
    <name evidence="1" type="ORF">BO94DRAFT_425418</name>
</gene>
<dbReference type="AlphaFoldDB" id="A0A317VQ00"/>
<organism evidence="1 2">
    <name type="scientific">Aspergillus sclerotioniger CBS 115572</name>
    <dbReference type="NCBI Taxonomy" id="1450535"/>
    <lineage>
        <taxon>Eukaryota</taxon>
        <taxon>Fungi</taxon>
        <taxon>Dikarya</taxon>
        <taxon>Ascomycota</taxon>
        <taxon>Pezizomycotina</taxon>
        <taxon>Eurotiomycetes</taxon>
        <taxon>Eurotiomycetidae</taxon>
        <taxon>Eurotiales</taxon>
        <taxon>Aspergillaceae</taxon>
        <taxon>Aspergillus</taxon>
        <taxon>Aspergillus subgen. Circumdati</taxon>
    </lineage>
</organism>
<comment type="caution">
    <text evidence="1">The sequence shown here is derived from an EMBL/GenBank/DDBJ whole genome shotgun (WGS) entry which is preliminary data.</text>
</comment>
<dbReference type="Proteomes" id="UP000246702">
    <property type="component" value="Unassembled WGS sequence"/>
</dbReference>
<evidence type="ECO:0000313" key="2">
    <source>
        <dbReference type="Proteomes" id="UP000246702"/>
    </source>
</evidence>